<feature type="non-terminal residue" evidence="1">
    <location>
        <position position="1"/>
    </location>
</feature>
<name>X1NH31_9ZZZZ</name>
<proteinExistence type="predicted"/>
<evidence type="ECO:0000313" key="1">
    <source>
        <dbReference type="EMBL" id="GAI43357.1"/>
    </source>
</evidence>
<dbReference type="EMBL" id="BARV01029299">
    <property type="protein sequence ID" value="GAI43357.1"/>
    <property type="molecule type" value="Genomic_DNA"/>
</dbReference>
<comment type="caution">
    <text evidence="1">The sequence shown here is derived from an EMBL/GenBank/DDBJ whole genome shotgun (WGS) entry which is preliminary data.</text>
</comment>
<dbReference type="AlphaFoldDB" id="X1NH31"/>
<organism evidence="1">
    <name type="scientific">marine sediment metagenome</name>
    <dbReference type="NCBI Taxonomy" id="412755"/>
    <lineage>
        <taxon>unclassified sequences</taxon>
        <taxon>metagenomes</taxon>
        <taxon>ecological metagenomes</taxon>
    </lineage>
</organism>
<protein>
    <submittedName>
        <fullName evidence="1">Uncharacterized protein</fullName>
    </submittedName>
</protein>
<sequence length="42" mass="4969">VNVSLNDIGMFLSFLSTFQNRAEQDFKDRLDVQEKEFEVTKE</sequence>
<reference evidence="1" key="1">
    <citation type="journal article" date="2014" name="Front. Microbiol.">
        <title>High frequency of phylogenetically diverse reductive dehalogenase-homologous genes in deep subseafloor sedimentary metagenomes.</title>
        <authorList>
            <person name="Kawai M."/>
            <person name="Futagami T."/>
            <person name="Toyoda A."/>
            <person name="Takaki Y."/>
            <person name="Nishi S."/>
            <person name="Hori S."/>
            <person name="Arai W."/>
            <person name="Tsubouchi T."/>
            <person name="Morono Y."/>
            <person name="Uchiyama I."/>
            <person name="Ito T."/>
            <person name="Fujiyama A."/>
            <person name="Inagaki F."/>
            <person name="Takami H."/>
        </authorList>
    </citation>
    <scope>NUCLEOTIDE SEQUENCE</scope>
    <source>
        <strain evidence="1">Expedition CK06-06</strain>
    </source>
</reference>
<accession>X1NH31</accession>
<gene>
    <name evidence="1" type="ORF">S06H3_46743</name>
</gene>